<comment type="subcellular location">
    <subcellularLocation>
        <location evidence="1">Cell membrane</location>
        <topology evidence="1">Multi-pass membrane protein</topology>
    </subcellularLocation>
</comment>
<evidence type="ECO:0000256" key="8">
    <source>
        <dbReference type="ARBA" id="ARBA00022982"/>
    </source>
</evidence>
<sequence>MRDCFPLAAGNRRTAFHVQSVDSEGTLRHATNHPVWVRIFHWINAAAVIAMCLSGWQVYEASPLFRQIRFPASITLGGWLGGALLWHFAVMWILVANFVAYLVLGVVTGRLHEKFFPLGVRAIATDLVAALRGKLGHGDPGQYNAVQKFAYLVVIADLAVVVLSGLAIWKPVQLPLLRTLMGGFDNARIVHFVAMGVLVGFFTIHVAMVALVPRSLLTMIRGR</sequence>
<evidence type="ECO:0000256" key="9">
    <source>
        <dbReference type="ARBA" id="ARBA00022989"/>
    </source>
</evidence>
<feature type="transmembrane region" description="Helical" evidence="12">
    <location>
        <begin position="79"/>
        <end position="104"/>
    </location>
</feature>
<dbReference type="InterPro" id="IPR016174">
    <property type="entry name" value="Di-haem_cyt_TM"/>
</dbReference>
<keyword evidence="9 12" id="KW-1133">Transmembrane helix</keyword>
<dbReference type="AlphaFoldDB" id="B1KCD1"/>
<dbReference type="InterPro" id="IPR051542">
    <property type="entry name" value="Hydrogenase_cytochrome"/>
</dbReference>
<evidence type="ECO:0000313" key="15">
    <source>
        <dbReference type="Proteomes" id="UP000002169"/>
    </source>
</evidence>
<proteinExistence type="inferred from homology"/>
<dbReference type="PRINTS" id="PR00161">
    <property type="entry name" value="NIHGNASECYTB"/>
</dbReference>
<dbReference type="GO" id="GO:0009055">
    <property type="term" value="F:electron transfer activity"/>
    <property type="evidence" value="ECO:0007669"/>
    <property type="project" value="InterPro"/>
</dbReference>
<evidence type="ECO:0000256" key="1">
    <source>
        <dbReference type="ARBA" id="ARBA00004651"/>
    </source>
</evidence>
<feature type="transmembrane region" description="Helical" evidence="12">
    <location>
        <begin position="39"/>
        <end position="59"/>
    </location>
</feature>
<dbReference type="Gene3D" id="1.20.950.20">
    <property type="entry name" value="Transmembrane di-heme cytochromes, Chain C"/>
    <property type="match status" value="1"/>
</dbReference>
<keyword evidence="10" id="KW-0408">Iron</keyword>
<dbReference type="SUPFAM" id="SSF81342">
    <property type="entry name" value="Transmembrane di-heme cytochromes"/>
    <property type="match status" value="1"/>
</dbReference>
<keyword evidence="8" id="KW-0249">Electron transport</keyword>
<evidence type="ECO:0000313" key="14">
    <source>
        <dbReference type="EMBL" id="ACA95878.1"/>
    </source>
</evidence>
<feature type="transmembrane region" description="Helical" evidence="12">
    <location>
        <begin position="149"/>
        <end position="169"/>
    </location>
</feature>
<dbReference type="GO" id="GO:0022904">
    <property type="term" value="P:respiratory electron transport chain"/>
    <property type="evidence" value="ECO:0007669"/>
    <property type="project" value="InterPro"/>
</dbReference>
<evidence type="ECO:0000259" key="13">
    <source>
        <dbReference type="Pfam" id="PF01292"/>
    </source>
</evidence>
<evidence type="ECO:0000256" key="12">
    <source>
        <dbReference type="SAM" id="Phobius"/>
    </source>
</evidence>
<evidence type="ECO:0000256" key="10">
    <source>
        <dbReference type="ARBA" id="ARBA00023004"/>
    </source>
</evidence>
<feature type="domain" description="Cytochrome b561 bacterial/Ni-hydrogenase" evidence="13">
    <location>
        <begin position="33"/>
        <end position="222"/>
    </location>
</feature>
<organism evidence="14 15">
    <name type="scientific">Burkholderia orbicola (strain MC0-3)</name>
    <dbReference type="NCBI Taxonomy" id="406425"/>
    <lineage>
        <taxon>Bacteria</taxon>
        <taxon>Pseudomonadati</taxon>
        <taxon>Pseudomonadota</taxon>
        <taxon>Betaproteobacteria</taxon>
        <taxon>Burkholderiales</taxon>
        <taxon>Burkholderiaceae</taxon>
        <taxon>Burkholderia</taxon>
        <taxon>Burkholderia cepacia complex</taxon>
        <taxon>Burkholderia orbicola</taxon>
    </lineage>
</organism>
<comment type="similarity">
    <text evidence="2">Belongs to the HupC/HyaC/HydC family.</text>
</comment>
<feature type="transmembrane region" description="Helical" evidence="12">
    <location>
        <begin position="189"/>
        <end position="213"/>
    </location>
</feature>
<evidence type="ECO:0000256" key="4">
    <source>
        <dbReference type="ARBA" id="ARBA00022475"/>
    </source>
</evidence>
<dbReference type="Pfam" id="PF01292">
    <property type="entry name" value="Ni_hydr_CYTB"/>
    <property type="match status" value="1"/>
</dbReference>
<gene>
    <name evidence="14" type="ordered locus">Bcenmc03_6765</name>
</gene>
<keyword evidence="11 12" id="KW-0472">Membrane</keyword>
<dbReference type="InterPro" id="IPR000516">
    <property type="entry name" value="Ni-dep_Hydgase_cyt-B"/>
</dbReference>
<reference evidence="15" key="1">
    <citation type="submission" date="2008-02" db="EMBL/GenBank/DDBJ databases">
        <title>Complete sequence of chromosome 3 of Burkholderia cenocepacia MC0-3.</title>
        <authorList>
            <person name="Copeland A."/>
            <person name="Lucas S."/>
            <person name="Lapidus A."/>
            <person name="Barry K."/>
            <person name="Bruce D."/>
            <person name="Goodwin L."/>
            <person name="Glavina del Rio T."/>
            <person name="Dalin E."/>
            <person name="Tice H."/>
            <person name="Pitluck S."/>
            <person name="Chain P."/>
            <person name="Malfatti S."/>
            <person name="Shin M."/>
            <person name="Vergez L."/>
            <person name="Schmutz J."/>
            <person name="Larimer F."/>
            <person name="Land M."/>
            <person name="Hauser L."/>
            <person name="Kyrpides N."/>
            <person name="Mikhailova N."/>
            <person name="Tiedje J."/>
            <person name="Richardson P."/>
        </authorList>
    </citation>
    <scope>NUCLEOTIDE SEQUENCE [LARGE SCALE GENOMIC DNA]</scope>
    <source>
        <strain evidence="15">MC0-3</strain>
    </source>
</reference>
<evidence type="ECO:0000256" key="6">
    <source>
        <dbReference type="ARBA" id="ARBA00022692"/>
    </source>
</evidence>
<dbReference type="PANTHER" id="PTHR30485">
    <property type="entry name" value="NI/FE-HYDROGENASE 1 B-TYPE CYTOCHROME SUBUNIT"/>
    <property type="match status" value="1"/>
</dbReference>
<keyword evidence="4" id="KW-1003">Cell membrane</keyword>
<dbReference type="KEGG" id="bcm:Bcenmc03_6765"/>
<evidence type="ECO:0000256" key="7">
    <source>
        <dbReference type="ARBA" id="ARBA00022723"/>
    </source>
</evidence>
<dbReference type="EMBL" id="CP000960">
    <property type="protein sequence ID" value="ACA95878.1"/>
    <property type="molecule type" value="Genomic_DNA"/>
</dbReference>
<accession>B1KCD1</accession>
<dbReference type="GO" id="GO:0005506">
    <property type="term" value="F:iron ion binding"/>
    <property type="evidence" value="ECO:0007669"/>
    <property type="project" value="InterPro"/>
</dbReference>
<dbReference type="GO" id="GO:0005886">
    <property type="term" value="C:plasma membrane"/>
    <property type="evidence" value="ECO:0007669"/>
    <property type="project" value="UniProtKB-SubCell"/>
</dbReference>
<dbReference type="PANTHER" id="PTHR30485:SF1">
    <property type="entry name" value="CYTOCHROME YDHU-RELATED"/>
    <property type="match status" value="1"/>
</dbReference>
<name>B1KCD1_BURO0</name>
<protein>
    <submittedName>
        <fullName evidence="14">Putative transmembrane hydrogenase cytochrome b-type subunit</fullName>
    </submittedName>
</protein>
<keyword evidence="6 12" id="KW-0812">Transmembrane</keyword>
<keyword evidence="3" id="KW-0813">Transport</keyword>
<evidence type="ECO:0000256" key="2">
    <source>
        <dbReference type="ARBA" id="ARBA00008622"/>
    </source>
</evidence>
<keyword evidence="5" id="KW-0349">Heme</keyword>
<evidence type="ECO:0000256" key="3">
    <source>
        <dbReference type="ARBA" id="ARBA00022448"/>
    </source>
</evidence>
<keyword evidence="7" id="KW-0479">Metal-binding</keyword>
<dbReference type="Proteomes" id="UP000002169">
    <property type="component" value="Chromosome 3"/>
</dbReference>
<evidence type="ECO:0000256" key="5">
    <source>
        <dbReference type="ARBA" id="ARBA00022617"/>
    </source>
</evidence>
<dbReference type="HOGENOM" id="CLU_075520_1_0_4"/>
<dbReference type="GO" id="GO:0020037">
    <property type="term" value="F:heme binding"/>
    <property type="evidence" value="ECO:0007669"/>
    <property type="project" value="TreeGrafter"/>
</dbReference>
<dbReference type="InterPro" id="IPR011577">
    <property type="entry name" value="Cyt_b561_bac/Ni-Hgenase"/>
</dbReference>
<evidence type="ECO:0000256" key="11">
    <source>
        <dbReference type="ARBA" id="ARBA00023136"/>
    </source>
</evidence>